<gene>
    <name evidence="2" type="ORF">K466DRAFT_568731</name>
</gene>
<feature type="region of interest" description="Disordered" evidence="1">
    <location>
        <begin position="342"/>
        <end position="372"/>
    </location>
</feature>
<feature type="region of interest" description="Disordered" evidence="1">
    <location>
        <begin position="81"/>
        <end position="131"/>
    </location>
</feature>
<keyword evidence="3" id="KW-1185">Reference proteome</keyword>
<evidence type="ECO:0000256" key="1">
    <source>
        <dbReference type="SAM" id="MobiDB-lite"/>
    </source>
</evidence>
<dbReference type="InParanoid" id="A0A5C3NWS9"/>
<reference evidence="2 3" key="1">
    <citation type="journal article" date="2019" name="Nat. Ecol. Evol.">
        <title>Megaphylogeny resolves global patterns of mushroom evolution.</title>
        <authorList>
            <person name="Varga T."/>
            <person name="Krizsan K."/>
            <person name="Foldi C."/>
            <person name="Dima B."/>
            <person name="Sanchez-Garcia M."/>
            <person name="Sanchez-Ramirez S."/>
            <person name="Szollosi G.J."/>
            <person name="Szarkandi J.G."/>
            <person name="Papp V."/>
            <person name="Albert L."/>
            <person name="Andreopoulos W."/>
            <person name="Angelini C."/>
            <person name="Antonin V."/>
            <person name="Barry K.W."/>
            <person name="Bougher N.L."/>
            <person name="Buchanan P."/>
            <person name="Buyck B."/>
            <person name="Bense V."/>
            <person name="Catcheside P."/>
            <person name="Chovatia M."/>
            <person name="Cooper J."/>
            <person name="Damon W."/>
            <person name="Desjardin D."/>
            <person name="Finy P."/>
            <person name="Geml J."/>
            <person name="Haridas S."/>
            <person name="Hughes K."/>
            <person name="Justo A."/>
            <person name="Karasinski D."/>
            <person name="Kautmanova I."/>
            <person name="Kiss B."/>
            <person name="Kocsube S."/>
            <person name="Kotiranta H."/>
            <person name="LaButti K.M."/>
            <person name="Lechner B.E."/>
            <person name="Liimatainen K."/>
            <person name="Lipzen A."/>
            <person name="Lukacs Z."/>
            <person name="Mihaltcheva S."/>
            <person name="Morgado L.N."/>
            <person name="Niskanen T."/>
            <person name="Noordeloos M.E."/>
            <person name="Ohm R.A."/>
            <person name="Ortiz-Santana B."/>
            <person name="Ovrebo C."/>
            <person name="Racz N."/>
            <person name="Riley R."/>
            <person name="Savchenko A."/>
            <person name="Shiryaev A."/>
            <person name="Soop K."/>
            <person name="Spirin V."/>
            <person name="Szebenyi C."/>
            <person name="Tomsovsky M."/>
            <person name="Tulloss R.E."/>
            <person name="Uehling J."/>
            <person name="Grigoriev I.V."/>
            <person name="Vagvolgyi C."/>
            <person name="Papp T."/>
            <person name="Martin F.M."/>
            <person name="Miettinen O."/>
            <person name="Hibbett D.S."/>
            <person name="Nagy L.G."/>
        </authorList>
    </citation>
    <scope>NUCLEOTIDE SEQUENCE [LARGE SCALE GENOMIC DNA]</scope>
    <source>
        <strain evidence="2 3">HHB13444</strain>
    </source>
</reference>
<dbReference type="AlphaFoldDB" id="A0A5C3NWS9"/>
<dbReference type="EMBL" id="ML211543">
    <property type="protein sequence ID" value="TFK81916.1"/>
    <property type="molecule type" value="Genomic_DNA"/>
</dbReference>
<feature type="region of interest" description="Disordered" evidence="1">
    <location>
        <begin position="23"/>
        <end position="52"/>
    </location>
</feature>
<organism evidence="2 3">
    <name type="scientific">Polyporus arcularius HHB13444</name>
    <dbReference type="NCBI Taxonomy" id="1314778"/>
    <lineage>
        <taxon>Eukaryota</taxon>
        <taxon>Fungi</taxon>
        <taxon>Dikarya</taxon>
        <taxon>Basidiomycota</taxon>
        <taxon>Agaricomycotina</taxon>
        <taxon>Agaricomycetes</taxon>
        <taxon>Polyporales</taxon>
        <taxon>Polyporaceae</taxon>
        <taxon>Polyporus</taxon>
    </lineage>
</organism>
<dbReference type="Proteomes" id="UP000308197">
    <property type="component" value="Unassembled WGS sequence"/>
</dbReference>
<proteinExistence type="predicted"/>
<feature type="compositionally biased region" description="Basic and acidic residues" evidence="1">
    <location>
        <begin position="23"/>
        <end position="35"/>
    </location>
</feature>
<evidence type="ECO:0000313" key="2">
    <source>
        <dbReference type="EMBL" id="TFK81916.1"/>
    </source>
</evidence>
<evidence type="ECO:0000313" key="3">
    <source>
        <dbReference type="Proteomes" id="UP000308197"/>
    </source>
</evidence>
<name>A0A5C3NWS9_9APHY</name>
<sequence>MDMSDTYAAPPGLEQAARAHCRDGVAAHAQREVRNLRPQRKHGRPGSERNTPILAISRQMAQLTSLDAQAIVYVQQRGEIEHGQPSASRGARTRAREHGNAERIQCGRASRRRRTSQTLKHEPGIMFDSGGGDERHDGWAETNGGHQIWGGVAQNDGGSSQKGDADANKMQSFDISPALGKRPFLKRLSASRVVLCLCRRTTANDGSDHTAGAENHTLFSGVLPWPPLRCVCQDIARTHSKTVPAWRSTEANWKLRAAVFVTYRLEAVKVGARWNSANPSLRALSAALADDRYSLPGRQMHGNHYASGGRSRTTADSDLLDAAALNGMRVMSQESARNLLTHQSSQRRGHAGILPWPSPAEARTRFPGARRRREGIIAGEGRCIQYRD</sequence>
<protein>
    <submittedName>
        <fullName evidence="2">Uncharacterized protein</fullName>
    </submittedName>
</protein>
<accession>A0A5C3NWS9</accession>